<keyword evidence="12" id="KW-0007">Acetylation</keyword>
<evidence type="ECO:0000256" key="12">
    <source>
        <dbReference type="ARBA" id="ARBA00022990"/>
    </source>
</evidence>
<keyword evidence="15" id="KW-0539">Nucleus</keyword>
<evidence type="ECO:0000259" key="20">
    <source>
        <dbReference type="SMART" id="SM00485"/>
    </source>
</evidence>
<evidence type="ECO:0000259" key="19">
    <source>
        <dbReference type="SMART" id="SM00484"/>
    </source>
</evidence>
<feature type="domain" description="XPG-I" evidence="19">
    <location>
        <begin position="137"/>
        <end position="210"/>
    </location>
</feature>
<dbReference type="SMART" id="SM00485">
    <property type="entry name" value="XPGN"/>
    <property type="match status" value="1"/>
</dbReference>
<comment type="function">
    <text evidence="17">5'-&gt;3' double-stranded DNA exonuclease which may also possess a cryptic 3'-&gt;5' double-stranded DNA exonuclease activity. Functions in DNA mismatch repair (MMR) to excise mismatch-containing DNA tracts directed by strand breaks located either 5' or 3' to the mismatch. Also exhibits endonuclease activity against 5'-overhanging flap structures similar to those generated by displacement synthesis when DNA polymerase encounters the 5'-end of a downstream Okazaki fragment. Required for somatic hypermutation (SHM) and class switch recombination (CSR) of immunoglobulin genes. Essential for male and female meiosis.</text>
</comment>
<protein>
    <submittedName>
        <fullName evidence="21">PIN domain-like protein</fullName>
    </submittedName>
</protein>
<dbReference type="InterPro" id="IPR044752">
    <property type="entry name" value="PIN-like_EXO1"/>
</dbReference>
<dbReference type="SUPFAM" id="SSF47807">
    <property type="entry name" value="5' to 3' exonuclease, C-terminal subdomain"/>
    <property type="match status" value="1"/>
</dbReference>
<dbReference type="GO" id="GO:0046872">
    <property type="term" value="F:metal ion binding"/>
    <property type="evidence" value="ECO:0007669"/>
    <property type="project" value="UniProtKB-KW"/>
</dbReference>
<proteinExistence type="predicted"/>
<organism evidence="21 22">
    <name type="scientific">Conidiobolus coronatus (strain ATCC 28846 / CBS 209.66 / NRRL 28638)</name>
    <name type="common">Delacroixia coronata</name>
    <dbReference type="NCBI Taxonomy" id="796925"/>
    <lineage>
        <taxon>Eukaryota</taxon>
        <taxon>Fungi</taxon>
        <taxon>Fungi incertae sedis</taxon>
        <taxon>Zoopagomycota</taxon>
        <taxon>Entomophthoromycotina</taxon>
        <taxon>Entomophthoromycetes</taxon>
        <taxon>Entomophthorales</taxon>
        <taxon>Ancylistaceae</taxon>
        <taxon>Conidiobolus</taxon>
    </lineage>
</organism>
<name>A0A137NRH8_CONC2</name>
<dbReference type="GO" id="GO:0006281">
    <property type="term" value="P:DNA repair"/>
    <property type="evidence" value="ECO:0007669"/>
    <property type="project" value="UniProtKB-KW"/>
</dbReference>
<dbReference type="OrthoDB" id="26491at2759"/>
<evidence type="ECO:0000256" key="9">
    <source>
        <dbReference type="ARBA" id="ARBA00022839"/>
    </source>
</evidence>
<accession>A0A137NRH8</accession>
<evidence type="ECO:0000256" key="3">
    <source>
        <dbReference type="ARBA" id="ARBA00022553"/>
    </source>
</evidence>
<evidence type="ECO:0000256" key="6">
    <source>
        <dbReference type="ARBA" id="ARBA00022759"/>
    </source>
</evidence>
<evidence type="ECO:0000256" key="4">
    <source>
        <dbReference type="ARBA" id="ARBA00022722"/>
    </source>
</evidence>
<evidence type="ECO:0000256" key="13">
    <source>
        <dbReference type="ARBA" id="ARBA00023125"/>
    </source>
</evidence>
<keyword evidence="5" id="KW-0479">Metal-binding</keyword>
<keyword evidence="3" id="KW-0597">Phosphoprotein</keyword>
<dbReference type="InterPro" id="IPR006084">
    <property type="entry name" value="XPG/Rad2"/>
</dbReference>
<dbReference type="GO" id="GO:0051321">
    <property type="term" value="P:meiotic cell cycle"/>
    <property type="evidence" value="ECO:0007669"/>
    <property type="project" value="UniProtKB-KW"/>
</dbReference>
<dbReference type="InterPro" id="IPR006085">
    <property type="entry name" value="XPG_DNA_repair_N"/>
</dbReference>
<dbReference type="EMBL" id="KQ964906">
    <property type="protein sequence ID" value="KXN65337.1"/>
    <property type="molecule type" value="Genomic_DNA"/>
</dbReference>
<comment type="cofactor">
    <cofactor evidence="1">
        <name>Mg(2+)</name>
        <dbReference type="ChEBI" id="CHEBI:18420"/>
    </cofactor>
</comment>
<keyword evidence="7" id="KW-0227">DNA damage</keyword>
<evidence type="ECO:0000256" key="10">
    <source>
        <dbReference type="ARBA" id="ARBA00022842"/>
    </source>
</evidence>
<dbReference type="InterPro" id="IPR008918">
    <property type="entry name" value="HhH2"/>
</dbReference>
<keyword evidence="10" id="KW-0460">Magnesium</keyword>
<evidence type="ECO:0000256" key="8">
    <source>
        <dbReference type="ARBA" id="ARBA00022801"/>
    </source>
</evidence>
<dbReference type="GO" id="GO:0002376">
    <property type="term" value="P:immune system process"/>
    <property type="evidence" value="ECO:0007669"/>
    <property type="project" value="UniProtKB-KW"/>
</dbReference>
<dbReference type="PANTHER" id="PTHR11081:SF65">
    <property type="entry name" value="DNA DAMAGE-INDUCIBLE PROTEIN DIN7-RELATED"/>
    <property type="match status" value="1"/>
</dbReference>
<dbReference type="SUPFAM" id="SSF88723">
    <property type="entry name" value="PIN domain-like"/>
    <property type="match status" value="1"/>
</dbReference>
<dbReference type="AlphaFoldDB" id="A0A137NRH8"/>
<dbReference type="InterPro" id="IPR036279">
    <property type="entry name" value="5-3_exonuclease_C_sf"/>
</dbReference>
<dbReference type="SMART" id="SM00484">
    <property type="entry name" value="XPGI"/>
    <property type="match status" value="1"/>
</dbReference>
<reference evidence="21 22" key="1">
    <citation type="journal article" date="2015" name="Genome Biol. Evol.">
        <title>Phylogenomic analyses indicate that early fungi evolved digesting cell walls of algal ancestors of land plants.</title>
        <authorList>
            <person name="Chang Y."/>
            <person name="Wang S."/>
            <person name="Sekimoto S."/>
            <person name="Aerts A.L."/>
            <person name="Choi C."/>
            <person name="Clum A."/>
            <person name="LaButti K.M."/>
            <person name="Lindquist E.A."/>
            <person name="Yee Ngan C."/>
            <person name="Ohm R.A."/>
            <person name="Salamov A.A."/>
            <person name="Grigoriev I.V."/>
            <person name="Spatafora J.W."/>
            <person name="Berbee M.L."/>
        </authorList>
    </citation>
    <scope>NUCLEOTIDE SEQUENCE [LARGE SCALE GENOMIC DNA]</scope>
    <source>
        <strain evidence="21 22">NRRL 28638</strain>
    </source>
</reference>
<keyword evidence="8" id="KW-0378">Hydrolase</keyword>
<gene>
    <name evidence="21" type="ORF">CONCODRAFT_53600</name>
</gene>
<dbReference type="FunFam" id="3.40.50.1010:FF:000111">
    <property type="entry name" value="Exonuclease 1"/>
    <property type="match status" value="1"/>
</dbReference>
<dbReference type="FunFam" id="1.10.150.20:FF:000011">
    <property type="entry name" value="exonuclease 1"/>
    <property type="match status" value="1"/>
</dbReference>
<dbReference type="GO" id="GO:0017108">
    <property type="term" value="F:5'-flap endonuclease activity"/>
    <property type="evidence" value="ECO:0007669"/>
    <property type="project" value="TreeGrafter"/>
</dbReference>
<dbReference type="GO" id="GO:0004527">
    <property type="term" value="F:exonuclease activity"/>
    <property type="evidence" value="ECO:0007669"/>
    <property type="project" value="UniProtKB-KW"/>
</dbReference>
<keyword evidence="16" id="KW-0469">Meiosis</keyword>
<dbReference type="CDD" id="cd09857">
    <property type="entry name" value="PIN_EXO1"/>
    <property type="match status" value="1"/>
</dbReference>
<dbReference type="GO" id="GO:0003677">
    <property type="term" value="F:DNA binding"/>
    <property type="evidence" value="ECO:0007669"/>
    <property type="project" value="UniProtKB-KW"/>
</dbReference>
<comment type="subunit">
    <text evidence="18">Interacts with the MLH1-PMS2 heterodimer via MLH1. Interacts with MSH3. Interacts with the MSH2-MSH6 heterodimer via MSH2, and this interaction may increase the processivity of the 5'-&gt;3' exonuclease activity. Interacts with PCNA, and this interaction may both stimulate the cryptic 3'-&gt;5' exonuclease activity and suppress the 5'-&gt;3' exonuclease activity. Interacts with WRN, and this interaction stimulates both the 5'-&gt;3' exonuclease activity and cleavage of 5'-overhanging flap structures. Interacts with RECQL/RECQ1, and this interaction stimulates cleavage of 5'-overhanging flap structures. Interacts with DNA helicase ZGRF1; the interaction is increased following DNA damage induction.</text>
</comment>
<feature type="domain" description="XPG N-terminal" evidence="20">
    <location>
        <begin position="1"/>
        <end position="98"/>
    </location>
</feature>
<evidence type="ECO:0000256" key="15">
    <source>
        <dbReference type="ARBA" id="ARBA00023242"/>
    </source>
</evidence>
<sequence length="417" mass="47718">MGISGLLPFIKPVTKKCHIKEFKGESLAIDSFILLHKASLIHGEFEENSGRQRLLSYLTKWLDMFEHFEVTPYFVLDGSALKSKEVTNEARRKARDQLKAEAEKLLAKGRKSEAYEAIRKSRGVTPIMIEIFLNLLKEREIQFVVAPFEADAQLAYLAREKFVKGVVTEDSDLLVFGCPLVIFKLDPEGKCDKVIGDDLFVKKSSPFFNMNLEKMRQICILSGCDYLPNIPSLGLKTSYKLFAELQSLEKVREFLESKDKYKIPPSYWTDFNMANETFLYQKIYCPTGKILKNLNSIEAGVECIEYLRLEETAEEVERFNRIISGECCPKTMVPYNFMPGPTPTIIQPKENPLLRVTSSSTSGPRQTLMNQFTKIEISSTNQDSDNLISNLYKLKGKADSEEIVKKVIRKRKRGRRN</sequence>
<evidence type="ECO:0000256" key="18">
    <source>
        <dbReference type="ARBA" id="ARBA00064664"/>
    </source>
</evidence>
<evidence type="ECO:0000256" key="1">
    <source>
        <dbReference type="ARBA" id="ARBA00001946"/>
    </source>
</evidence>
<dbReference type="PRINTS" id="PR00853">
    <property type="entry name" value="XPGRADSUPER"/>
</dbReference>
<keyword evidence="11" id="KW-0391">Immunity</keyword>
<evidence type="ECO:0000313" key="22">
    <source>
        <dbReference type="Proteomes" id="UP000070444"/>
    </source>
</evidence>
<dbReference type="SMART" id="SM00279">
    <property type="entry name" value="HhH2"/>
    <property type="match status" value="1"/>
</dbReference>
<keyword evidence="6" id="KW-0255">Endonuclease</keyword>
<dbReference type="CDD" id="cd09901">
    <property type="entry name" value="H3TH_FEN1-like"/>
    <property type="match status" value="1"/>
</dbReference>
<dbReference type="InterPro" id="IPR029060">
    <property type="entry name" value="PIN-like_dom_sf"/>
</dbReference>
<evidence type="ECO:0000256" key="16">
    <source>
        <dbReference type="ARBA" id="ARBA00023254"/>
    </source>
</evidence>
<evidence type="ECO:0000313" key="21">
    <source>
        <dbReference type="EMBL" id="KXN65337.1"/>
    </source>
</evidence>
<evidence type="ECO:0000256" key="2">
    <source>
        <dbReference type="ARBA" id="ARBA00004123"/>
    </source>
</evidence>
<dbReference type="OMA" id="DVQFRAM"/>
<dbReference type="Proteomes" id="UP000070444">
    <property type="component" value="Unassembled WGS sequence"/>
</dbReference>
<dbReference type="PANTHER" id="PTHR11081">
    <property type="entry name" value="FLAP ENDONUCLEASE FAMILY MEMBER"/>
    <property type="match status" value="1"/>
</dbReference>
<keyword evidence="14" id="KW-0234">DNA repair</keyword>
<evidence type="ECO:0000256" key="17">
    <source>
        <dbReference type="ARBA" id="ARBA00057694"/>
    </source>
</evidence>
<keyword evidence="22" id="KW-1185">Reference proteome</keyword>
<comment type="subcellular location">
    <subcellularLocation>
        <location evidence="2">Nucleus</location>
    </subcellularLocation>
</comment>
<dbReference type="STRING" id="796925.A0A137NRH8"/>
<dbReference type="InterPro" id="IPR006086">
    <property type="entry name" value="XPG-I_dom"/>
</dbReference>
<dbReference type="Pfam" id="PF00752">
    <property type="entry name" value="XPG_N"/>
    <property type="match status" value="1"/>
</dbReference>
<dbReference type="Gene3D" id="1.10.150.20">
    <property type="entry name" value="5' to 3' exonuclease, C-terminal subdomain"/>
    <property type="match status" value="1"/>
</dbReference>
<evidence type="ECO:0000256" key="14">
    <source>
        <dbReference type="ARBA" id="ARBA00023204"/>
    </source>
</evidence>
<dbReference type="Pfam" id="PF00867">
    <property type="entry name" value="XPG_I"/>
    <property type="match status" value="1"/>
</dbReference>
<keyword evidence="13" id="KW-0238">DNA-binding</keyword>
<evidence type="ECO:0000256" key="11">
    <source>
        <dbReference type="ARBA" id="ARBA00022859"/>
    </source>
</evidence>
<dbReference type="GO" id="GO:0005634">
    <property type="term" value="C:nucleus"/>
    <property type="evidence" value="ECO:0007669"/>
    <property type="project" value="UniProtKB-SubCell"/>
</dbReference>
<keyword evidence="4" id="KW-0540">Nuclease</keyword>
<evidence type="ECO:0000256" key="5">
    <source>
        <dbReference type="ARBA" id="ARBA00022723"/>
    </source>
</evidence>
<dbReference type="Gene3D" id="3.40.50.1010">
    <property type="entry name" value="5'-nuclease"/>
    <property type="match status" value="1"/>
</dbReference>
<keyword evidence="9" id="KW-0269">Exonuclease</keyword>
<evidence type="ECO:0000256" key="7">
    <source>
        <dbReference type="ARBA" id="ARBA00022763"/>
    </source>
</evidence>